<reference evidence="3" key="2">
    <citation type="submission" date="2013-10" db="EMBL/GenBank/DDBJ databases">
        <authorList>
            <person name="Aslett M."/>
        </authorList>
    </citation>
    <scope>NUCLEOTIDE SEQUENCE</scope>
    <source>
        <strain evidence="3">Houghton</strain>
    </source>
</reference>
<dbReference type="PANTHER" id="PTHR47236:SF4">
    <property type="entry name" value="GENE 9195-RELATED"/>
    <property type="match status" value="1"/>
</dbReference>
<feature type="region of interest" description="Disordered" evidence="2">
    <location>
        <begin position="4426"/>
        <end position="4470"/>
    </location>
</feature>
<feature type="coiled-coil region" evidence="1">
    <location>
        <begin position="4010"/>
        <end position="4141"/>
    </location>
</feature>
<dbReference type="VEuPathDB" id="ToxoDB:EAH_00005430"/>
<dbReference type="InterPro" id="IPR009030">
    <property type="entry name" value="Growth_fac_rcpt_cys_sf"/>
</dbReference>
<feature type="region of interest" description="Disordered" evidence="2">
    <location>
        <begin position="4357"/>
        <end position="4392"/>
    </location>
</feature>
<feature type="coiled-coil region" evidence="1">
    <location>
        <begin position="3560"/>
        <end position="3594"/>
    </location>
</feature>
<dbReference type="SUPFAM" id="SSF57184">
    <property type="entry name" value="Growth factor receptor domain"/>
    <property type="match status" value="2"/>
</dbReference>
<proteinExistence type="predicted"/>
<keyword evidence="1" id="KW-0175">Coiled coil</keyword>
<gene>
    <name evidence="3" type="ORF">EAH_00005430</name>
</gene>
<reference evidence="3" key="1">
    <citation type="submission" date="2013-10" db="EMBL/GenBank/DDBJ databases">
        <title>Genomic analysis of the causative agents of coccidiosis in chickens.</title>
        <authorList>
            <person name="Reid A.J."/>
            <person name="Blake D."/>
            <person name="Billington K."/>
            <person name="Browne H."/>
            <person name="Dunn M."/>
            <person name="Hung S."/>
            <person name="Kawahara F."/>
            <person name="Miranda-Saavedra D."/>
            <person name="Mourier T."/>
            <person name="Nagra H."/>
            <person name="Otto T.D."/>
            <person name="Rawlings N."/>
            <person name="Sanchez A."/>
            <person name="Sanders M."/>
            <person name="Subramaniam C."/>
            <person name="Tay Y."/>
            <person name="Dear P."/>
            <person name="Doerig C."/>
            <person name="Gruber A."/>
            <person name="Parkinson J."/>
            <person name="Shirley M."/>
            <person name="Wan K.L."/>
            <person name="Berriman M."/>
            <person name="Tomley F."/>
            <person name="Pain A."/>
        </authorList>
    </citation>
    <scope>NUCLEOTIDE SEQUENCE</scope>
    <source>
        <strain evidence="3">Houghton</strain>
    </source>
</reference>
<evidence type="ECO:0000313" key="3">
    <source>
        <dbReference type="EMBL" id="CDI82239.1"/>
    </source>
</evidence>
<accession>U6GUJ7</accession>
<feature type="region of interest" description="Disordered" evidence="2">
    <location>
        <begin position="3895"/>
        <end position="3938"/>
    </location>
</feature>
<feature type="compositionally biased region" description="Basic and acidic residues" evidence="2">
    <location>
        <begin position="4374"/>
        <end position="4392"/>
    </location>
</feature>
<feature type="region of interest" description="Disordered" evidence="2">
    <location>
        <begin position="2522"/>
        <end position="2543"/>
    </location>
</feature>
<feature type="coiled-coil region" evidence="1">
    <location>
        <begin position="3698"/>
        <end position="3725"/>
    </location>
</feature>
<dbReference type="Proteomes" id="UP000018050">
    <property type="component" value="Unassembled WGS sequence"/>
</dbReference>
<evidence type="ECO:0000313" key="4">
    <source>
        <dbReference type="Proteomes" id="UP000018050"/>
    </source>
</evidence>
<protein>
    <submittedName>
        <fullName evidence="3">Cytadherence high molecular weight protein 2, related</fullName>
    </submittedName>
</protein>
<dbReference type="SUPFAM" id="SSF57586">
    <property type="entry name" value="TNF receptor-like"/>
    <property type="match status" value="1"/>
</dbReference>
<feature type="compositionally biased region" description="Low complexity" evidence="2">
    <location>
        <begin position="4359"/>
        <end position="4373"/>
    </location>
</feature>
<dbReference type="SMART" id="SM01411">
    <property type="entry name" value="Ephrin_rec_like"/>
    <property type="match status" value="13"/>
</dbReference>
<keyword evidence="4" id="KW-1185">Reference proteome</keyword>
<feature type="compositionally biased region" description="Basic and acidic residues" evidence="2">
    <location>
        <begin position="4426"/>
        <end position="4442"/>
    </location>
</feature>
<dbReference type="GeneID" id="25268613"/>
<feature type="coiled-coil region" evidence="1">
    <location>
        <begin position="4512"/>
        <end position="4539"/>
    </location>
</feature>
<dbReference type="CDD" id="cd06503">
    <property type="entry name" value="ATP-synt_Fo_b"/>
    <property type="match status" value="1"/>
</dbReference>
<dbReference type="RefSeq" id="XP_013248293.1">
    <property type="nucleotide sequence ID" value="XM_013392839.1"/>
</dbReference>
<dbReference type="PANTHER" id="PTHR47236">
    <property type="entry name" value="GENE, 32742-RELATED-RELATED"/>
    <property type="match status" value="1"/>
</dbReference>
<dbReference type="OrthoDB" id="439917at2759"/>
<dbReference type="EMBL" id="HG672172">
    <property type="protein sequence ID" value="CDI82239.1"/>
    <property type="molecule type" value="Genomic_DNA"/>
</dbReference>
<organism evidence="3 4">
    <name type="scientific">Eimeria acervulina</name>
    <name type="common">Coccidian parasite</name>
    <dbReference type="NCBI Taxonomy" id="5801"/>
    <lineage>
        <taxon>Eukaryota</taxon>
        <taxon>Sar</taxon>
        <taxon>Alveolata</taxon>
        <taxon>Apicomplexa</taxon>
        <taxon>Conoidasida</taxon>
        <taxon>Coccidia</taxon>
        <taxon>Eucoccidiorida</taxon>
        <taxon>Eimeriorina</taxon>
        <taxon>Eimeriidae</taxon>
        <taxon>Eimeria</taxon>
    </lineage>
</organism>
<sequence>MGDEDTTSRKRSYLTSSPVDVQSRALVVVPGEAFEVTVHFDESLPKDPQWPPVLLGLRFEPVLGNNERKQLAGSSDLLWKPLKGDKARWSVKLPETGNYRATVFAQIPCSVHDGTSKAPELSNCFQRMLLKQKSEFRIRVSQIAAKLAISWDQPQTIEGLSVLENTPRGPLQVSALALDGSVVLHTFAGIVQLAAVAIDSDGNFSLPLIGGQTAAPLVNGVASFPKLQFLQPGTYKLIATADGAQAAESAPLIITPPASRILRFCEQPPAVVLVPLLSPIRVAIEVLLASGGRDTSFAGQIQLQLDNGAKDDEIPQEVHKTNCRLGLCLWDNLLLRGRPGKHKLTATVVERTASLEGLHRLAVPATSAPIMFKKVALAETSARLTTYDTPRQIGPDVRASLRFVHAAPSAVRVGQPWNLEVAVEPVTSTIAEKVLSRERSLRKRAASATPSAPGGWSSWTQSINFYGMLHRRQRRSRLGSQGQRTKIPNNTIAGHTLRISVAQAWPDNLIFLSGQIESTTNEQGRGLLSGLTVWLQEQRVGTALQAPWVKFHVECVTCGLENGHPPLLLETPRIVLDTSSAVGVFKDVTRATAALARWRSAKGILEETHDNSAALVLPGHPAQMCVQLLDRPFADVLIKAQHGQGLTLLGDASIRISPYVWPMPACWQFAAATARQLYLHEAEQTVSFQLLSADSTFTSKAGVRWQGMAAPDGSVRVIVLSSRSLLGPSGLRYMLQNPRSSHFAKLSSQQIGKPKWIDVRSGPLTERSRILVSPKSAAAEGDTQPPVAPMQWINEEVDAFLQWKAVGLVVDLLAPQTKVVLELKVVAPFVSSVNVTGQCVDTDAGHVRLATINNSFFIQSSDEQPGPQVKKTHQSERWQELLVLLDWGQLSSASAGLLHHHVVCEFRAMANQKQQLQFLPKASVDIIVVRKQCKEGEVFTLQRNACEPCPVDFECSLATVKPCTAGEVSPLGSLTCQISSIHRESEGLVTSGRETANCPMGMYLSDRNEGPPECSCPDPQLVPEPCPPGTNSLGGRRKCSSAPAGLIVEPGKQHLPARPCEDGLRPLELAGQWWCGVGYDDLNLALESSGPPMRSSPADNLVAARSESFPDVCGLEHMDHITCFSSSLPPTTWCPTYPVSPISWPSAFRKAPFFAQGGAFSQLAMSAALKSGVLLSPAISNFLGVEASQRCATNFRPQGSISVGKVTSVKANTTGLGLAHPGPMPTTLEQIASSALQAGHAPCLAPPKPSWSYHAGLATIVLKAPPVRQLCRAQQGRSTTASVEKISPAGHYCDYGDEANAPNAVTGKCPEGLMSLNTGQFGAAHALRPIAAQAGVSAQCVACDAGFQCNDGQRVVCGRGFYSDKGDGSGACKECVAGHYCSEEGTSREQMEKQKCPAGAYCKGHQLQSSAKRGPSIQSLAREIHPPVYQYLPGSMLRKPGSLMLRGPVKRGITVRKAQRRAQCIVALLEHTGKFLARGMPRLSLSSVPANFNALGQTRWPASLWKRIALSVVKRFVKAFCHLHPEMPVIMVFRRYQKGARSQEECDQCPQDLLEGVNSENVKRASYHQKYTGMGVTLQVFQVQQVLVRKGTCATRELRQQRQQMGKRESSARLEATAKRGLPQSPIVLEGHTIQIKEGRPQVTAKIVRLATSAPAAILRSPMGHAKQEHIAQEGPRPLGKWYPEKGTMLQQALRKRRCAHLEVLVRMRDWLNVIFVPVGTSSPQLCPVGTYRDTGYGSSANSCHQCPPHKACPATAADGKAMLDCEGGYYCIFGSSSSTPSKDDPHFDIRKAGPCLPGMYCPKGQIPSPCPRGTLGLAEMQDGISDCGECPAAASEGTPCPPGSMGLTENLSNESLCLKCSPGHYCPNEATAQESNIQSCPEGKYSGPGSKTDAECKDCPVGYYCPQSSSIPLPCQGGTLCTKSGQKEHTEKCPAGTYCEAGRAEYIQANKEQCPAGSYCPEMSSAPISCPMGTFLDTPGAVSESMCAQCPEGRCPPGSMCPQGSSEPKACDAAMNEYQPRGGQALCESCPAGFACTSKTAALCPQGQYCTPGMEARKCSAGTFNPLTGSQSVTSCLACLPGWACTEQGLAAPNKQCAEGHFCISGASSEEPANEWSEGGGICKKGFFCPKGSISARPCSSGKYCSQEKAKAPTGNCSAGHYCAHGATDQRSSLTFYPNDCPSSVIQGICPPGSVCPEGSAFPYKCPADEIWCSMPEGPLLQQQRNIPPEVSRRELSVFSGSFGVRSVSSSLPGKACPNKGAISDTDATACQAGYYCRLGASSVTPTESSCVDDEKTACLPGAKCPKGGPATLDSYAVEGPLSQGLRTTLEKYAQRATSAGAIPRNPLAPKEPTPMSRQVIIGDTSGVGTPCPAGHICPEGSYEATECPAGTFNRVQGLQGKYQCSLCPPGQWGHPKGARQEHIIRHGGLKVMISACLAQKESTAISGVSVHPKGLAAQVSTAKKVPLRRRQFRKPRGTSARKAITVHEAPANAHHAQLDTLATSEPCSRQRVQPDTIVSSGTNQSLVQGERNRPPRAFPRKARGSVCPDCLSKRHIHSEGRRKDRAGLLALQSWMVLQPEFIRYFCEGAAARPSPCPAGRLCEEGSPTQLLCPAGNYCPAAAELPLSCPNGYYCPEGSPYPTACPEEAICPEAPEGQAASPPESPFFLCFYSFDCWLQGTHSPAPGASSCDPCPAGYLCYGGTATSAPQLPDIDFGEPCPTGHYCPAGSSVPQPCPPGTYNDEEAGANLLEACKPCEPDTYSNTPGQTGQEAVRANYRNGTLEFSTEAGGSIGQLSFADFSANGRVLGKFDCTEGVNTDCSVYFYNATKEGIWGLFSVPQSLQEEAKRREAATARTFPKRGLRRLSETEPTQGVRFPVQCLQLYDSVAWWVGDQVYPVFLKDSLLNTNAAIDISAFLQLASALGSSSVPRGSKAKKTVTSNLEYFVYTFSVEGVFAFGTNEDDSPQAIFSVVGEGVQCPAGTRYPDAATDASLAHLRVHLQQNVNVEPDLTIFLLTFVCLLVVLVVLLMSISEARRRQYKKRQALDQKDLNERRDLILGSRRAALVMKRRLESLLADLIEQRLCKEENSKVLALQPEQLENLLNNIPRGTPHPQAFEDAFGALHELSIKFKAFSSTSSHQFHRATKDVALEISELQKDILTTLAPIRQRLQHRDRLREQIGPMMENINRLLGELRSADLFMNAATSSNGDEEVEEGEHALIVKRLLIPANVGDPPTLHLRLLHATVCGERFTTQNADRFKVFAATTRMFAASVAVIKTQQEQDERCTDALSQEKEQLLQEAHTLLTDGCKLLASGAEAKESMRERFAEYGRREADILDACRRKHSTAIDAEVSSAVQSLVDQEDALLQLHLSRLLSLAPATQGSAGENGSISQRAVKSLQGYSNECRAHFKHALKTATEALQKRLGEALARDQASAEAQQQQREALATVLLDQKARGEEEYLAGVHRLERQLLLLCTQLAIQNKKAVEEEAFQAAVRDWTGALQSAMRTEALNLRRQAKAGCLEESEYRKQKALLASSLELNIQRITREQFANKLERIEEFEREATRTYESLMDATRKRQRLEEDLRSAEADVFASLVLRRLKHAWRSAAEERKLLRSSIITSWSSATANQERLFGFEVDLQDTLAAAQIEKVDGEEHNLRLQQDLKDKKQQTESSVETMIDKCRELQGQLLGENLARMDELRQEQEDEIKSAIDEAKASLTEPRELWLRALICEADLDEETQGNLQAMGERHALSVAVSCLEAAGQRYYHEAAAEEKDRAEFESLALLDEASQAAELQQKVLERTSLLKAVFDEEFHRSSDALWAAFQQHLEACKRSRESIMEAQHQLIQNRIVTKSGLWKVAGDGVFREEDLLTWQSGQINERLEANGIHDNRLKQPRGPDWAASYASSGPKALDGLQGSEIGQNSASGQKPLEAPQMGLNTEFWARNKGFLESISRAQKEISLAESEWLQKCRGIQGGRAPAATDEAKMTRAQNTRLEHMKEAFRSKATELRKDYAEEVQRLLDEDKQAEAQIERSRQAEAANLEMSFRVREASQDSPEELEKLKNEREQALAEMFKDLQAQRDIQKANIQRQLERAKAVLEEKQEQLRRQFEACKAEARKEFLDLSNSIVEKERNDKKAQLLAAARMNPSAENIYALHNQLKEEYREDVKALVLKQMQEKAKYRHNAAMEQKAEEVRHMCTTAGSKVLAPYLAACVNVHLSVSCCSSERDPALEGVAEHAELKHYTTGKTSELHQAKVREIQEAAQDAALQDEALGLQEDHLARVIETLREFTGAKDSPANALLEQARQEKSRLTQERDDLRRFVSARLQEVEKLVLERKQAEEKKALQESHAAAQQLKMAAKAQEAAARKRAQEKQLQRQQQRHVEEARKLQQFIEAMGSEGKTLDELRQASQRRIEKLRRATERERQRQKEVLASKRNARAARQAKMSRERQAAQAQGEQAEVHDAQGLLQTIATKCTATIGESADADAGENDFKKFVWKMEVKAFAEEKLQKLNDALVRFLERVEAATNSGEHEAAGVTVSEELRQTILQVTKLLQAINVAHSASRN</sequence>
<evidence type="ECO:0000256" key="2">
    <source>
        <dbReference type="SAM" id="MobiDB-lite"/>
    </source>
</evidence>
<name>U6GUJ7_EIMAC</name>
<evidence type="ECO:0000256" key="1">
    <source>
        <dbReference type="SAM" id="Coils"/>
    </source>
</evidence>